<evidence type="ECO:0000256" key="6">
    <source>
        <dbReference type="ARBA" id="ARBA00047918"/>
    </source>
</evidence>
<dbReference type="Gene3D" id="3.20.20.360">
    <property type="entry name" value="Malate synthase, domain 3"/>
    <property type="match status" value="1"/>
</dbReference>
<dbReference type="InterPro" id="IPR006252">
    <property type="entry name" value="Malate_synthA"/>
</dbReference>
<feature type="domain" description="Malate synthase TIM barrel" evidence="10">
    <location>
        <begin position="170"/>
        <end position="414"/>
    </location>
</feature>
<keyword evidence="4 9" id="KW-0816">Tricarboxylic acid cycle</keyword>
<dbReference type="GO" id="GO:0006097">
    <property type="term" value="P:glyoxylate cycle"/>
    <property type="evidence" value="ECO:0007669"/>
    <property type="project" value="UniProtKB-KW"/>
</dbReference>
<dbReference type="InterPro" id="IPR001465">
    <property type="entry name" value="Malate_synthase_TIM"/>
</dbReference>
<keyword evidence="5 9" id="KW-0808">Transferase</keyword>
<evidence type="ECO:0000313" key="13">
    <source>
        <dbReference type="EMBL" id="MDR7302529.1"/>
    </source>
</evidence>
<feature type="domain" description="Malate synthase C-terminal" evidence="12">
    <location>
        <begin position="422"/>
        <end position="538"/>
    </location>
</feature>
<dbReference type="InterPro" id="IPR048356">
    <property type="entry name" value="MS_N"/>
</dbReference>
<dbReference type="InterPro" id="IPR046363">
    <property type="entry name" value="MS_N_TIM-barrel_dom"/>
</dbReference>
<dbReference type="EC" id="2.3.3.9" evidence="2 9"/>
<gene>
    <name evidence="13" type="ORF">JOF55_002710</name>
</gene>
<dbReference type="SUPFAM" id="SSF51645">
    <property type="entry name" value="Malate synthase G"/>
    <property type="match status" value="1"/>
</dbReference>
<evidence type="ECO:0000313" key="14">
    <source>
        <dbReference type="Proteomes" id="UP001180845"/>
    </source>
</evidence>
<protein>
    <recommendedName>
        <fullName evidence="7 9">Malate synthase</fullName>
        <ecNumber evidence="2 9">2.3.3.9</ecNumber>
    </recommendedName>
</protein>
<dbReference type="EMBL" id="JAVDXW010000001">
    <property type="protein sequence ID" value="MDR7302529.1"/>
    <property type="molecule type" value="Genomic_DNA"/>
</dbReference>
<dbReference type="InterPro" id="IPR048355">
    <property type="entry name" value="MS_C"/>
</dbReference>
<comment type="caution">
    <text evidence="13">The sequence shown here is derived from an EMBL/GenBank/DDBJ whole genome shotgun (WGS) entry which is preliminary data.</text>
</comment>
<dbReference type="PANTHER" id="PTHR42902:SF1">
    <property type="entry name" value="MALATE SYNTHASE 1-RELATED"/>
    <property type="match status" value="1"/>
</dbReference>
<sequence>MSQSTPSGSEIAQGVQVLGGTVERGDEILTPEALDFVARLQRAFGSRRDELLERRKQRREEAARTGKLDFLEETREIRESDWQVAEAPPALRDRRVEITGPTDRKMSVNALNSGARVWLADLEDANTPHWSNVVSGQVNLYDVIRKQVELTTPEGKQYKLRDGIEHAVPLVRPRGWHFDERHILVDGKPAVGALVDFGLYFFHNAREGLERGSGPYFYLPKMESHLEARLWNDVFVQAQQELGIPHGSVRATVLIETIPAAFEMEEILYELRDHSGGLNAGRWDYLFSVIKTFRSAGSDFILPDRNGVGMTVPFMRAYTELLVRTCHKRGAFAIGGMAAFIPNRRDPEVTEKAMAKIHDDKKREANDGFDGSWVAHPDTVSVCKEEFDAVLGEKPNQLDRKREDVSVTAADLVNVAATPGDKTIEGLRAAVDIGVRYIVSWLGGNGAAAIHNMMEDAATAEISRSQIWQWLHNGVVLAEGQQVTKELIHEVLGDAEKQLRSEDGFPVENLGRAVELFERVAVADEFVDFLTLPAYDYID</sequence>
<dbReference type="InterPro" id="IPR044856">
    <property type="entry name" value="Malate_synth_C_sf"/>
</dbReference>
<dbReference type="InterPro" id="IPR011076">
    <property type="entry name" value="Malate_synth_sf"/>
</dbReference>
<dbReference type="NCBIfam" id="TIGR01344">
    <property type="entry name" value="malate_syn_A"/>
    <property type="match status" value="1"/>
</dbReference>
<evidence type="ECO:0000256" key="2">
    <source>
        <dbReference type="ARBA" id="ARBA00012636"/>
    </source>
</evidence>
<evidence type="ECO:0000256" key="7">
    <source>
        <dbReference type="ARBA" id="ARBA00068441"/>
    </source>
</evidence>
<dbReference type="Gene3D" id="1.20.1220.12">
    <property type="entry name" value="Malate synthase, domain III"/>
    <property type="match status" value="1"/>
</dbReference>
<dbReference type="GO" id="GO:0005737">
    <property type="term" value="C:cytoplasm"/>
    <property type="evidence" value="ECO:0007669"/>
    <property type="project" value="TreeGrafter"/>
</dbReference>
<evidence type="ECO:0000259" key="11">
    <source>
        <dbReference type="Pfam" id="PF20656"/>
    </source>
</evidence>
<dbReference type="Pfam" id="PF20659">
    <property type="entry name" value="MS_C"/>
    <property type="match status" value="1"/>
</dbReference>
<evidence type="ECO:0000256" key="1">
    <source>
        <dbReference type="ARBA" id="ARBA00006394"/>
    </source>
</evidence>
<dbReference type="PIRSF" id="PIRSF001363">
    <property type="entry name" value="Malate_synth"/>
    <property type="match status" value="1"/>
</dbReference>
<dbReference type="Pfam" id="PF20656">
    <property type="entry name" value="MS_N"/>
    <property type="match status" value="1"/>
</dbReference>
<organism evidence="13 14">
    <name type="scientific">Haloactinomyces albus</name>
    <dbReference type="NCBI Taxonomy" id="1352928"/>
    <lineage>
        <taxon>Bacteria</taxon>
        <taxon>Bacillati</taxon>
        <taxon>Actinomycetota</taxon>
        <taxon>Actinomycetes</taxon>
        <taxon>Actinopolysporales</taxon>
        <taxon>Actinopolysporaceae</taxon>
        <taxon>Haloactinomyces</taxon>
    </lineage>
</organism>
<dbReference type="FunFam" id="3.20.20.360:FF:000001">
    <property type="entry name" value="Malate synthase"/>
    <property type="match status" value="1"/>
</dbReference>
<name>A0AAE4CM50_9ACTN</name>
<dbReference type="InterPro" id="IPR019830">
    <property type="entry name" value="Malate_synthase_CS"/>
</dbReference>
<keyword evidence="14" id="KW-1185">Reference proteome</keyword>
<comment type="pathway">
    <text evidence="9">Carbohydrate metabolism; glyoxylate cycle; (S)-malate from isocitrate: step 2/2.</text>
</comment>
<keyword evidence="13" id="KW-0012">Acyltransferase</keyword>
<dbReference type="PROSITE" id="PS00510">
    <property type="entry name" value="MALATE_SYNTHASE"/>
    <property type="match status" value="1"/>
</dbReference>
<dbReference type="GO" id="GO:0004474">
    <property type="term" value="F:malate synthase activity"/>
    <property type="evidence" value="ECO:0007669"/>
    <property type="project" value="UniProtKB-EC"/>
</dbReference>
<dbReference type="Proteomes" id="UP001180845">
    <property type="component" value="Unassembled WGS sequence"/>
</dbReference>
<evidence type="ECO:0000256" key="3">
    <source>
        <dbReference type="ARBA" id="ARBA00022435"/>
    </source>
</evidence>
<dbReference type="FunFam" id="1.20.1220.12:FF:000001">
    <property type="entry name" value="Malate synthase"/>
    <property type="match status" value="1"/>
</dbReference>
<dbReference type="Pfam" id="PF01274">
    <property type="entry name" value="MS_TIM-barrel"/>
    <property type="match status" value="1"/>
</dbReference>
<reference evidence="13" key="1">
    <citation type="submission" date="2023-07" db="EMBL/GenBank/DDBJ databases">
        <title>Sequencing the genomes of 1000 actinobacteria strains.</title>
        <authorList>
            <person name="Klenk H.-P."/>
        </authorList>
    </citation>
    <scope>NUCLEOTIDE SEQUENCE</scope>
    <source>
        <strain evidence="13">DSM 45977</strain>
    </source>
</reference>
<comment type="similarity">
    <text evidence="1 9">Belongs to the malate synthase family.</text>
</comment>
<dbReference type="AlphaFoldDB" id="A0AAE4CM50"/>
<dbReference type="GO" id="GO:0006099">
    <property type="term" value="P:tricarboxylic acid cycle"/>
    <property type="evidence" value="ECO:0007669"/>
    <property type="project" value="UniProtKB-KW"/>
</dbReference>
<proteinExistence type="inferred from homology"/>
<dbReference type="CDD" id="cd00727">
    <property type="entry name" value="malate_synt_A"/>
    <property type="match status" value="1"/>
</dbReference>
<evidence type="ECO:0000256" key="4">
    <source>
        <dbReference type="ARBA" id="ARBA00022532"/>
    </source>
</evidence>
<accession>A0AAE4CM50</accession>
<evidence type="ECO:0000256" key="5">
    <source>
        <dbReference type="ARBA" id="ARBA00022679"/>
    </source>
</evidence>
<keyword evidence="3 9" id="KW-0329">Glyoxylate bypass</keyword>
<feature type="active site" description="Proton acceptor" evidence="8">
    <location>
        <position position="172"/>
    </location>
</feature>
<evidence type="ECO:0000256" key="9">
    <source>
        <dbReference type="RuleBase" id="RU000555"/>
    </source>
</evidence>
<comment type="catalytic activity">
    <reaction evidence="6 9">
        <text>glyoxylate + acetyl-CoA + H2O = (S)-malate + CoA + H(+)</text>
        <dbReference type="Rhea" id="RHEA:18181"/>
        <dbReference type="ChEBI" id="CHEBI:15377"/>
        <dbReference type="ChEBI" id="CHEBI:15378"/>
        <dbReference type="ChEBI" id="CHEBI:15589"/>
        <dbReference type="ChEBI" id="CHEBI:36655"/>
        <dbReference type="ChEBI" id="CHEBI:57287"/>
        <dbReference type="ChEBI" id="CHEBI:57288"/>
        <dbReference type="EC" id="2.3.3.9"/>
    </reaction>
</comment>
<dbReference type="RefSeq" id="WP_310274128.1">
    <property type="nucleotide sequence ID" value="NZ_JAVDXW010000001.1"/>
</dbReference>
<feature type="active site" description="Proton donor" evidence="8">
    <location>
        <position position="456"/>
    </location>
</feature>
<evidence type="ECO:0000256" key="8">
    <source>
        <dbReference type="PIRSR" id="PIRSR001363-1"/>
    </source>
</evidence>
<evidence type="ECO:0000259" key="10">
    <source>
        <dbReference type="Pfam" id="PF01274"/>
    </source>
</evidence>
<feature type="domain" description="Malate synthase N-terminal" evidence="11">
    <location>
        <begin position="14"/>
        <end position="75"/>
    </location>
</feature>
<evidence type="ECO:0000259" key="12">
    <source>
        <dbReference type="Pfam" id="PF20659"/>
    </source>
</evidence>
<dbReference type="PANTHER" id="PTHR42902">
    <property type="entry name" value="MALATE SYNTHASE"/>
    <property type="match status" value="1"/>
</dbReference>